<dbReference type="Pfam" id="PF03073">
    <property type="entry name" value="TspO_MBR"/>
    <property type="match status" value="1"/>
</dbReference>
<evidence type="ECO:0000256" key="5">
    <source>
        <dbReference type="ARBA" id="ARBA00023136"/>
    </source>
</evidence>
<evidence type="ECO:0000256" key="1">
    <source>
        <dbReference type="ARBA" id="ARBA00004141"/>
    </source>
</evidence>
<dbReference type="Proteomes" id="UP000218387">
    <property type="component" value="Chromosome"/>
</dbReference>
<evidence type="ECO:0000256" key="3">
    <source>
        <dbReference type="ARBA" id="ARBA00022692"/>
    </source>
</evidence>
<dbReference type="InterPro" id="IPR004307">
    <property type="entry name" value="TspO_MBR"/>
</dbReference>
<accession>A0A4P9C566</accession>
<evidence type="ECO:0000256" key="6">
    <source>
        <dbReference type="SAM" id="Phobius"/>
    </source>
</evidence>
<keyword evidence="5 6" id="KW-0472">Membrane</keyword>
<dbReference type="PIRSF" id="PIRSF005859">
    <property type="entry name" value="PBR"/>
    <property type="match status" value="1"/>
</dbReference>
<dbReference type="AlphaFoldDB" id="A0A4P9C566"/>
<organism evidence="7 8">
    <name type="scientific">Eubacterium maltosivorans</name>
    <dbReference type="NCBI Taxonomy" id="2041044"/>
    <lineage>
        <taxon>Bacteria</taxon>
        <taxon>Bacillati</taxon>
        <taxon>Bacillota</taxon>
        <taxon>Clostridia</taxon>
        <taxon>Eubacteriales</taxon>
        <taxon>Eubacteriaceae</taxon>
        <taxon>Eubacterium</taxon>
    </lineage>
</organism>
<evidence type="ECO:0000313" key="7">
    <source>
        <dbReference type="EMBL" id="QCT70490.1"/>
    </source>
</evidence>
<feature type="transmembrane region" description="Helical" evidence="6">
    <location>
        <begin position="108"/>
        <end position="126"/>
    </location>
</feature>
<dbReference type="EMBL" id="CP029487">
    <property type="protein sequence ID" value="QCT70490.1"/>
    <property type="molecule type" value="Genomic_DNA"/>
</dbReference>
<dbReference type="GO" id="GO:0033013">
    <property type="term" value="P:tetrapyrrole metabolic process"/>
    <property type="evidence" value="ECO:0007669"/>
    <property type="project" value="UniProtKB-ARBA"/>
</dbReference>
<dbReference type="PANTHER" id="PTHR10057:SF0">
    <property type="entry name" value="TRANSLOCATOR PROTEIN"/>
    <property type="match status" value="1"/>
</dbReference>
<feature type="transmembrane region" description="Helical" evidence="6">
    <location>
        <begin position="138"/>
        <end position="157"/>
    </location>
</feature>
<proteinExistence type="inferred from homology"/>
<reference evidence="7 8" key="1">
    <citation type="submission" date="2018-05" db="EMBL/GenBank/DDBJ databases">
        <title>Genome comparison of Eubacterium sp.</title>
        <authorList>
            <person name="Feng Y."/>
            <person name="Sanchez-Andrea I."/>
            <person name="Stams A.J.M."/>
            <person name="De Vos W.M."/>
        </authorList>
    </citation>
    <scope>NUCLEOTIDE SEQUENCE [LARGE SCALE GENOMIC DNA]</scope>
    <source>
        <strain evidence="7 8">YI</strain>
    </source>
</reference>
<dbReference type="FunFam" id="1.20.1260.100:FF:000001">
    <property type="entry name" value="translocator protein 2"/>
    <property type="match status" value="1"/>
</dbReference>
<keyword evidence="8" id="KW-1185">Reference proteome</keyword>
<dbReference type="GO" id="GO:0016020">
    <property type="term" value="C:membrane"/>
    <property type="evidence" value="ECO:0007669"/>
    <property type="project" value="UniProtKB-SubCell"/>
</dbReference>
<keyword evidence="3 6" id="KW-0812">Transmembrane</keyword>
<dbReference type="InterPro" id="IPR038330">
    <property type="entry name" value="TspO/MBR-related_sf"/>
</dbReference>
<comment type="subcellular location">
    <subcellularLocation>
        <location evidence="1">Membrane</location>
        <topology evidence="1">Multi-pass membrane protein</topology>
    </subcellularLocation>
</comment>
<protein>
    <submittedName>
        <fullName evidence="7">Tryptophan-rich sensory protein</fullName>
    </submittedName>
</protein>
<evidence type="ECO:0000313" key="8">
    <source>
        <dbReference type="Proteomes" id="UP000218387"/>
    </source>
</evidence>
<comment type="similarity">
    <text evidence="2">Belongs to the TspO/BZRP family.</text>
</comment>
<keyword evidence="4 6" id="KW-1133">Transmembrane helix</keyword>
<sequence length="161" mass="18073">MSELFKKTNPKRLAACLAVPLALGSVVGKAISKDVKEYSELDKPSFAPPKWAFPVAWTTLYALMGLAKYKALEAADDEQEMAIHKADGLQLSLNFIWSFLFFKFHLRGAALIEMSILLLTILYTAKEYAKVSKTAARLMLPYILWVSFALCLNASVWHKNK</sequence>
<dbReference type="Gene3D" id="1.20.1260.100">
    <property type="entry name" value="TspO/MBR protein"/>
    <property type="match status" value="1"/>
</dbReference>
<name>A0A4P9C566_EUBML</name>
<dbReference type="KEGG" id="emt:CPZ25_003855"/>
<evidence type="ECO:0000256" key="4">
    <source>
        <dbReference type="ARBA" id="ARBA00022989"/>
    </source>
</evidence>
<dbReference type="PANTHER" id="PTHR10057">
    <property type="entry name" value="PERIPHERAL-TYPE BENZODIAZEPINE RECEPTOR"/>
    <property type="match status" value="1"/>
</dbReference>
<dbReference type="CDD" id="cd15904">
    <property type="entry name" value="TSPO_MBR"/>
    <property type="match status" value="1"/>
</dbReference>
<gene>
    <name evidence="7" type="ORF">CPZ25_003855</name>
</gene>
<dbReference type="RefSeq" id="WP_058694530.1">
    <property type="nucleotide sequence ID" value="NZ_CP029487.1"/>
</dbReference>
<evidence type="ECO:0000256" key="2">
    <source>
        <dbReference type="ARBA" id="ARBA00007524"/>
    </source>
</evidence>